<dbReference type="PROSITE" id="PS51013">
    <property type="entry name" value="PANNEXIN"/>
    <property type="match status" value="1"/>
</dbReference>
<keyword evidence="6 9" id="KW-0406">Ion transport</keyword>
<keyword evidence="7 9" id="KW-0472">Membrane</keyword>
<keyword evidence="3" id="KW-1003">Cell membrane</keyword>
<evidence type="ECO:0000313" key="12">
    <source>
        <dbReference type="Proteomes" id="UP000030746"/>
    </source>
</evidence>
<evidence type="ECO:0000256" key="10">
    <source>
        <dbReference type="SAM" id="MobiDB-lite"/>
    </source>
</evidence>
<protein>
    <recommendedName>
        <fullName evidence="9">Innexin</fullName>
    </recommendedName>
</protein>
<dbReference type="Pfam" id="PF00876">
    <property type="entry name" value="Innexin"/>
    <property type="match status" value="1"/>
</dbReference>
<dbReference type="PRINTS" id="PR01262">
    <property type="entry name" value="INNEXIN"/>
</dbReference>
<feature type="transmembrane region" description="Helical" evidence="9">
    <location>
        <begin position="32"/>
        <end position="51"/>
    </location>
</feature>
<dbReference type="OrthoDB" id="6103121at2759"/>
<evidence type="ECO:0000256" key="3">
    <source>
        <dbReference type="ARBA" id="ARBA00022475"/>
    </source>
</evidence>
<evidence type="ECO:0000256" key="2">
    <source>
        <dbReference type="ARBA" id="ARBA00022448"/>
    </source>
</evidence>
<dbReference type="PANTHER" id="PTHR11893:SF36">
    <property type="entry name" value="INNEXIN-5"/>
    <property type="match status" value="1"/>
</dbReference>
<evidence type="ECO:0000256" key="7">
    <source>
        <dbReference type="ARBA" id="ARBA00023136"/>
    </source>
</evidence>
<comment type="subcellular location">
    <subcellularLocation>
        <location evidence="1 9">Cell membrane</location>
        <topology evidence="1 9">Multi-pass membrane protein</topology>
    </subcellularLocation>
</comment>
<accession>V4B7P6</accession>
<dbReference type="AlphaFoldDB" id="V4B7P6"/>
<evidence type="ECO:0000256" key="8">
    <source>
        <dbReference type="ARBA" id="ARBA00023303"/>
    </source>
</evidence>
<dbReference type="GO" id="GO:0034220">
    <property type="term" value="P:monoatomic ion transmembrane transport"/>
    <property type="evidence" value="ECO:0007669"/>
    <property type="project" value="UniProtKB-KW"/>
</dbReference>
<comment type="similarity">
    <text evidence="9">Belongs to the pannexin family.</text>
</comment>
<evidence type="ECO:0000256" key="6">
    <source>
        <dbReference type="ARBA" id="ARBA00023065"/>
    </source>
</evidence>
<feature type="compositionally biased region" description="Polar residues" evidence="10">
    <location>
        <begin position="357"/>
        <end position="376"/>
    </location>
</feature>
<gene>
    <name evidence="9" type="primary">inx</name>
    <name evidence="11" type="ORF">LOTGIDRAFT_168516</name>
</gene>
<dbReference type="OMA" id="THTICWE"/>
<proteinExistence type="inferred from homology"/>
<evidence type="ECO:0000313" key="11">
    <source>
        <dbReference type="EMBL" id="ESO84654.1"/>
    </source>
</evidence>
<keyword evidence="12" id="KW-1185">Reference proteome</keyword>
<organism evidence="11 12">
    <name type="scientific">Lottia gigantea</name>
    <name type="common">Giant owl limpet</name>
    <dbReference type="NCBI Taxonomy" id="225164"/>
    <lineage>
        <taxon>Eukaryota</taxon>
        <taxon>Metazoa</taxon>
        <taxon>Spiralia</taxon>
        <taxon>Lophotrochozoa</taxon>
        <taxon>Mollusca</taxon>
        <taxon>Gastropoda</taxon>
        <taxon>Patellogastropoda</taxon>
        <taxon>Lottioidea</taxon>
        <taxon>Lottiidae</taxon>
        <taxon>Lottia</taxon>
    </lineage>
</organism>
<evidence type="ECO:0000256" key="9">
    <source>
        <dbReference type="RuleBase" id="RU010713"/>
    </source>
</evidence>
<dbReference type="GO" id="GO:0005886">
    <property type="term" value="C:plasma membrane"/>
    <property type="evidence" value="ECO:0007669"/>
    <property type="project" value="UniProtKB-SubCell"/>
</dbReference>
<comment type="caution">
    <text evidence="9">Lacks conserved residue(s) required for the propagation of feature annotation.</text>
</comment>
<dbReference type="GO" id="GO:0005243">
    <property type="term" value="F:gap junction channel activity"/>
    <property type="evidence" value="ECO:0007669"/>
    <property type="project" value="TreeGrafter"/>
</dbReference>
<dbReference type="CTD" id="20240901"/>
<evidence type="ECO:0000256" key="1">
    <source>
        <dbReference type="ARBA" id="ARBA00004651"/>
    </source>
</evidence>
<keyword evidence="8 9" id="KW-0407">Ion channel</keyword>
<sequence length="384" mass="43611">MQVLMFLLFFCGWSRMAFYSSFDVAERLSFLWSSLILLVFAFLVGTLRILFLPSLISCWTPAQFMNSHSMYALQACWNQNTSYLPYEPSVPHGGKQHQITTYHSFIPVIAVLLIIGFKIPEVIKVLLDLCTGSKPKSLVATTDSWEGRCASLAECGRDIVQINGIVKTLSFFLVKILILANLLIQFIFVRSYFRDSVSIFEDDDVTVEVQHVMFPKIIFCDFQIRQQSRIQSFTVQCQMPVNHLYREFFRIYSFWILGIGLFTAAIILFQIGTLMIPPIVGIRFRGIIPEKELKLRGFSIDDALLFLEEVKDEFGVSMARSVASKMWDSFKSVKEQPMQGSEQPILVSGDGFQEIPMTTTESGAADSSISPLLDNTNQEKTEIV</sequence>
<keyword evidence="4 9" id="KW-0812">Transmembrane</keyword>
<dbReference type="Proteomes" id="UP000030746">
    <property type="component" value="Unassembled WGS sequence"/>
</dbReference>
<dbReference type="KEGG" id="lgi:LOTGIDRAFT_168516"/>
<dbReference type="GeneID" id="20240901"/>
<dbReference type="PANTHER" id="PTHR11893">
    <property type="entry name" value="INNEXIN"/>
    <property type="match status" value="1"/>
</dbReference>
<feature type="transmembrane region" description="Helical" evidence="9">
    <location>
        <begin position="252"/>
        <end position="276"/>
    </location>
</feature>
<dbReference type="HOGENOM" id="CLU_720223_0_0_1"/>
<reference evidence="11 12" key="1">
    <citation type="journal article" date="2013" name="Nature">
        <title>Insights into bilaterian evolution from three spiralian genomes.</title>
        <authorList>
            <person name="Simakov O."/>
            <person name="Marletaz F."/>
            <person name="Cho S.J."/>
            <person name="Edsinger-Gonzales E."/>
            <person name="Havlak P."/>
            <person name="Hellsten U."/>
            <person name="Kuo D.H."/>
            <person name="Larsson T."/>
            <person name="Lv J."/>
            <person name="Arendt D."/>
            <person name="Savage R."/>
            <person name="Osoegawa K."/>
            <person name="de Jong P."/>
            <person name="Grimwood J."/>
            <person name="Chapman J.A."/>
            <person name="Shapiro H."/>
            <person name="Aerts A."/>
            <person name="Otillar R.P."/>
            <person name="Terry A.Y."/>
            <person name="Boore J.L."/>
            <person name="Grigoriev I.V."/>
            <person name="Lindberg D.R."/>
            <person name="Seaver E.C."/>
            <person name="Weisblat D.A."/>
            <person name="Putnam N.H."/>
            <person name="Rokhsar D.S."/>
        </authorList>
    </citation>
    <scope>NUCLEOTIDE SEQUENCE [LARGE SCALE GENOMIC DNA]</scope>
</reference>
<dbReference type="InterPro" id="IPR000990">
    <property type="entry name" value="Innexin"/>
</dbReference>
<feature type="region of interest" description="Disordered" evidence="10">
    <location>
        <begin position="357"/>
        <end position="384"/>
    </location>
</feature>
<dbReference type="RefSeq" id="XP_009064645.1">
    <property type="nucleotide sequence ID" value="XM_009066397.1"/>
</dbReference>
<keyword evidence="5 9" id="KW-1133">Transmembrane helix</keyword>
<keyword evidence="2 9" id="KW-0813">Transport</keyword>
<feature type="transmembrane region" description="Helical" evidence="9">
    <location>
        <begin position="172"/>
        <end position="193"/>
    </location>
</feature>
<name>V4B7P6_LOTGI</name>
<comment type="function">
    <text evidence="9">Structural component of the gap junctions.</text>
</comment>
<evidence type="ECO:0000256" key="5">
    <source>
        <dbReference type="ARBA" id="ARBA00022989"/>
    </source>
</evidence>
<evidence type="ECO:0000256" key="4">
    <source>
        <dbReference type="ARBA" id="ARBA00022692"/>
    </source>
</evidence>
<dbReference type="EMBL" id="KB203440">
    <property type="protein sequence ID" value="ESO84654.1"/>
    <property type="molecule type" value="Genomic_DNA"/>
</dbReference>
<dbReference type="GO" id="GO:0005921">
    <property type="term" value="C:gap junction"/>
    <property type="evidence" value="ECO:0007669"/>
    <property type="project" value="UniProtKB-UniRule"/>
</dbReference>